<dbReference type="Proteomes" id="UP000188298">
    <property type="component" value="Chromosome"/>
</dbReference>
<feature type="transmembrane region" description="Helical" evidence="1">
    <location>
        <begin position="6"/>
        <end position="25"/>
    </location>
</feature>
<reference evidence="2 5" key="2">
    <citation type="submission" date="2017-02" db="EMBL/GenBank/DDBJ databases">
        <title>Whole genome sequencing of Helicobacter bilis strain AAQJH.</title>
        <authorList>
            <person name="Conlan S."/>
            <person name="Thomas P.J."/>
            <person name="Mullikin J."/>
            <person name="Palmore T.N."/>
            <person name="Frank K.M."/>
            <person name="Segre J.A."/>
        </authorList>
    </citation>
    <scope>NUCLEOTIDE SEQUENCE [LARGE SCALE GENOMIC DNA]</scope>
    <source>
        <strain evidence="2 5">AAQJH</strain>
    </source>
</reference>
<proteinExistence type="predicted"/>
<dbReference type="KEGG" id="hbl:XJ32_06605"/>
<accession>A0A1Q2LHI3</accession>
<reference evidence="3" key="3">
    <citation type="submission" date="2018-04" db="EMBL/GenBank/DDBJ databases">
        <authorList>
            <person name="Sheh A."/>
            <person name="Shen Z."/>
            <person name="Mannion A.J."/>
            <person name="Fox J.G."/>
        </authorList>
    </citation>
    <scope>NUCLEOTIDE SEQUENCE</scope>
    <source>
        <strain evidence="3">Missouri</strain>
    </source>
</reference>
<dbReference type="STRING" id="37372.XJ32_06605"/>
<name>A0A1Q2LHI3_9HELI</name>
<reference evidence="3 4" key="1">
    <citation type="journal article" date="2014" name="Genome Announc.">
        <title>Draft genome sequences of eight enterohepatic helicobacter species isolated from both laboratory and wild rodents.</title>
        <authorList>
            <person name="Sheh A."/>
            <person name="Shen Z."/>
            <person name="Fox J.G."/>
        </authorList>
    </citation>
    <scope>NUCLEOTIDE SEQUENCE [LARGE SCALE GENOMIC DNA]</scope>
    <source>
        <strain evidence="3 4">Missouri</strain>
    </source>
</reference>
<gene>
    <name evidence="3" type="ORF">LS77_000740</name>
    <name evidence="2" type="ORF">XJ32_06605</name>
</gene>
<dbReference type="GeneID" id="60655722"/>
<dbReference type="AlphaFoldDB" id="A0A1Q2LHI3"/>
<evidence type="ECO:0000313" key="3">
    <source>
        <dbReference type="EMBL" id="TLE06245.1"/>
    </source>
</evidence>
<dbReference type="RefSeq" id="WP_004084222.1">
    <property type="nucleotide sequence ID" value="NZ_CALESD010000114.1"/>
</dbReference>
<keyword evidence="1" id="KW-0472">Membrane</keyword>
<dbReference type="EMBL" id="JRPH02000002">
    <property type="protein sequence ID" value="TLE06245.1"/>
    <property type="molecule type" value="Genomic_DNA"/>
</dbReference>
<dbReference type="Proteomes" id="UP000029870">
    <property type="component" value="Unassembled WGS sequence"/>
</dbReference>
<sequence length="166" mass="19488">MIRGIIAGLILIVVLGGGYVLYAFYQKMQNADVQVEESVAKIPQKQVIKNIPKMETIQDDVWISNANEKAIATTYQFPSNVLDINIEVKRYEDLKTDYTKVLVKNLDDYKFFCLNEILRQKHIDFSYFKHKDTLDLLLFMPNEAQREMILNDFKYYGIEYEISLKK</sequence>
<evidence type="ECO:0008006" key="6">
    <source>
        <dbReference type="Google" id="ProtNLM"/>
    </source>
</evidence>
<evidence type="ECO:0000313" key="5">
    <source>
        <dbReference type="Proteomes" id="UP000188298"/>
    </source>
</evidence>
<keyword evidence="1" id="KW-1133">Transmembrane helix</keyword>
<organism evidence="2 5">
    <name type="scientific">Helicobacter bilis</name>
    <dbReference type="NCBI Taxonomy" id="37372"/>
    <lineage>
        <taxon>Bacteria</taxon>
        <taxon>Pseudomonadati</taxon>
        <taxon>Campylobacterota</taxon>
        <taxon>Epsilonproteobacteria</taxon>
        <taxon>Campylobacterales</taxon>
        <taxon>Helicobacteraceae</taxon>
        <taxon>Helicobacter</taxon>
    </lineage>
</organism>
<evidence type="ECO:0000313" key="4">
    <source>
        <dbReference type="Proteomes" id="UP000029870"/>
    </source>
</evidence>
<protein>
    <recommendedName>
        <fullName evidence="6">Periplasmic protein</fullName>
    </recommendedName>
</protein>
<evidence type="ECO:0000256" key="1">
    <source>
        <dbReference type="SAM" id="Phobius"/>
    </source>
</evidence>
<dbReference type="EMBL" id="CP019645">
    <property type="protein sequence ID" value="AQQ59805.1"/>
    <property type="molecule type" value="Genomic_DNA"/>
</dbReference>
<evidence type="ECO:0000313" key="2">
    <source>
        <dbReference type="EMBL" id="AQQ59805.1"/>
    </source>
</evidence>
<keyword evidence="1" id="KW-0812">Transmembrane</keyword>